<protein>
    <submittedName>
        <fullName evidence="2">Uncharacterized protein</fullName>
    </submittedName>
</protein>
<evidence type="ECO:0000256" key="1">
    <source>
        <dbReference type="SAM" id="MobiDB-lite"/>
    </source>
</evidence>
<dbReference type="AlphaFoldDB" id="X7YHM9"/>
<accession>X7YHM9</accession>
<name>X7YHM9_MYCXE</name>
<gene>
    <name evidence="2" type="ORF">I553_0896</name>
</gene>
<dbReference type="EMBL" id="JAOB01000093">
    <property type="protein sequence ID" value="EUA06692.1"/>
    <property type="molecule type" value="Genomic_DNA"/>
</dbReference>
<feature type="compositionally biased region" description="Low complexity" evidence="1">
    <location>
        <begin position="65"/>
        <end position="85"/>
    </location>
</feature>
<sequence>MDGDVHRRRDTDTDRLRRRHFGRRETLSRFCVSWQRCTTTVAASRCRCRQDVVRLGQGRDSGTDPRAAARPGGFRRTTTVASTRSRPSKRLSQKGAARRAARPPRPGEEMPVRIPGWARWRAVVVAADSGDAGAG</sequence>
<comment type="caution">
    <text evidence="2">The sequence shown here is derived from an EMBL/GenBank/DDBJ whole genome shotgun (WGS) entry which is preliminary data.</text>
</comment>
<evidence type="ECO:0000313" key="2">
    <source>
        <dbReference type="EMBL" id="EUA06692.1"/>
    </source>
</evidence>
<feature type="compositionally biased region" description="Basic residues" evidence="1">
    <location>
        <begin position="86"/>
        <end position="102"/>
    </location>
</feature>
<feature type="region of interest" description="Disordered" evidence="1">
    <location>
        <begin position="56"/>
        <end position="112"/>
    </location>
</feature>
<dbReference type="PATRIC" id="fig|1299334.3.peg.10468"/>
<proteinExistence type="predicted"/>
<organism evidence="2">
    <name type="scientific">Mycobacterium xenopi 4042</name>
    <dbReference type="NCBI Taxonomy" id="1299334"/>
    <lineage>
        <taxon>Bacteria</taxon>
        <taxon>Bacillati</taxon>
        <taxon>Actinomycetota</taxon>
        <taxon>Actinomycetes</taxon>
        <taxon>Mycobacteriales</taxon>
        <taxon>Mycobacteriaceae</taxon>
        <taxon>Mycobacterium</taxon>
    </lineage>
</organism>
<reference evidence="2" key="1">
    <citation type="submission" date="2014-01" db="EMBL/GenBank/DDBJ databases">
        <authorList>
            <person name="Brown-Elliot B."/>
            <person name="Wallace R."/>
            <person name="Lenaerts A."/>
            <person name="Ordway D."/>
            <person name="DeGroote M.A."/>
            <person name="Parker T."/>
            <person name="Sizemore C."/>
            <person name="Tallon L.J."/>
            <person name="Sadzewicz L.K."/>
            <person name="Sengamalay N."/>
            <person name="Fraser C.M."/>
            <person name="Hine E."/>
            <person name="Shefchek K.A."/>
            <person name="Das S.P."/>
            <person name="Tettelin H."/>
        </authorList>
    </citation>
    <scope>NUCLEOTIDE SEQUENCE [LARGE SCALE GENOMIC DNA]</scope>
    <source>
        <strain evidence="2">4042</strain>
    </source>
</reference>